<dbReference type="PANTHER" id="PTHR24217">
    <property type="entry name" value="PUTATIVE-RELATED"/>
    <property type="match status" value="1"/>
</dbReference>
<evidence type="ECO:0000313" key="6">
    <source>
        <dbReference type="EMBL" id="CDQ61145.1"/>
    </source>
</evidence>
<dbReference type="GO" id="GO:0005634">
    <property type="term" value="C:nucleus"/>
    <property type="evidence" value="ECO:0007669"/>
    <property type="project" value="TreeGrafter"/>
</dbReference>
<feature type="compositionally biased region" description="Pro residues" evidence="5">
    <location>
        <begin position="601"/>
        <end position="628"/>
    </location>
</feature>
<dbReference type="GO" id="GO:0015629">
    <property type="term" value="C:actin cytoskeleton"/>
    <property type="evidence" value="ECO:0007669"/>
    <property type="project" value="TreeGrafter"/>
</dbReference>
<feature type="compositionally biased region" description="Basic and acidic residues" evidence="5">
    <location>
        <begin position="365"/>
        <end position="379"/>
    </location>
</feature>
<sequence>MTIIDSSPGILHIRVKRAPAGFQSVVLLTRAPSPRIDKEYRAALRAMSPSSRPHHIAAVREVPHGRSSVLSPMGRSGLTSPPGSEAYYGETDSDADVAAHERQRRQKRRSPSNLPGKASGRASQEGGETSEFSGYDSAPDGQLYPGLQDHGLMDGRGAGEGLPGVARKEVIYQPPPGMWSSQTSTETSSIISSVEDQGPGRDGVAEEDSGFQEPSNVVPLVSPERAKGAMQLSSRRQLVPMVGPIDTPLDEELSVTYMDKAKQAKLNRGDTVQDKQVKEARTKCRSIASLLTDAPNPHSKGVLMFKKRRQRSKKYTLTSFGSVDEDMQQDSQEEDGLFPGSESEFDEDGFSAAPDTTWDSDYLDALEKRATAGGERGDGTEDAPSPGLSDISGKGAQLFEQQRKRAAEHAKKVAATQPQVPPQPQIKTQPPNQPQIQEQPQPYAQSQPQPETQPQIVLMSPPTVAPKPITGQVSISTIPPPQTPLPELSSSSVVNRTARPFNPGFVTNRAATAPVVFRPVITKRAQRPATSVSIVGPPFSTTSELPASGCPSLFSPPSSVSGGPFSTPSSAPATHPRPAFSVESLAEPPMLSVPQASFTAIPPPPAQFSGGPIPPPPVSLASVPPPPVSFANVPSIPPPSPFSVVPLPPSTAPAAAPRSPMSNVPPLPGGRTGYLQEARRRSGRRPMFRVPDEKKNSPNPDLLNMVQNLDDRPHYGSNSGSMMGFDSGTEEDQAAEAGRGRMPPPVAPKPRVIHEAPQIPQAEGKGAQLFARRQSRMDRFVVDTPLETAYQQEVTHPGAESQYAPNPNINSQWKLSPNIRAPPPIGYNPLLAPSCPVGPQRDTGRSDRGGWGSRRGIASHREGIKALDFMRRQPYQLNSAMFGGSVANLSAMPSYQDQRQQQGGYTTMVGSTMTPPRQIPVKAARVYEIKRFSTPTPMSSRCLAPTVIAPPPSERHSDECQAR</sequence>
<feature type="compositionally biased region" description="Basic residues" evidence="5">
    <location>
        <begin position="305"/>
        <end position="314"/>
    </location>
</feature>
<name>A0A060W9A8_ONCMY</name>
<dbReference type="InterPro" id="IPR051976">
    <property type="entry name" value="Synaptopodin_domain"/>
</dbReference>
<feature type="compositionally biased region" description="Basic and acidic residues" evidence="5">
    <location>
        <begin position="401"/>
        <end position="411"/>
    </location>
</feature>
<feature type="compositionally biased region" description="Pro residues" evidence="5">
    <location>
        <begin position="635"/>
        <end position="651"/>
    </location>
</feature>
<feature type="compositionally biased region" description="Acidic residues" evidence="5">
    <location>
        <begin position="323"/>
        <end position="336"/>
    </location>
</feature>
<protein>
    <recommendedName>
        <fullName evidence="8">Synaptopodin 2-like protein</fullName>
    </recommendedName>
</protein>
<reference evidence="6" key="1">
    <citation type="journal article" date="2014" name="Nat. Commun.">
        <title>The rainbow trout genome provides novel insights into evolution after whole-genome duplication in vertebrates.</title>
        <authorList>
            <person name="Berthelot C."/>
            <person name="Brunet F."/>
            <person name="Chalopin D."/>
            <person name="Juanchich A."/>
            <person name="Bernard M."/>
            <person name="Noel B."/>
            <person name="Bento P."/>
            <person name="Da Silva C."/>
            <person name="Labadie K."/>
            <person name="Alberti A."/>
            <person name="Aury J.M."/>
            <person name="Louis A."/>
            <person name="Dehais P."/>
            <person name="Bardou P."/>
            <person name="Montfort J."/>
            <person name="Klopp C."/>
            <person name="Cabau C."/>
            <person name="Gaspin C."/>
            <person name="Thorgaard G.H."/>
            <person name="Boussaha M."/>
            <person name="Quillet E."/>
            <person name="Guyomard R."/>
            <person name="Galiana D."/>
            <person name="Bobe J."/>
            <person name="Volff J.N."/>
            <person name="Genet C."/>
            <person name="Wincker P."/>
            <person name="Jaillon O."/>
            <person name="Roest Crollius H."/>
            <person name="Guiguen Y."/>
        </authorList>
    </citation>
    <scope>NUCLEOTIDE SEQUENCE [LARGE SCALE GENOMIC DNA]</scope>
</reference>
<dbReference type="PaxDb" id="8022-A0A060W9A8"/>
<accession>A0A060W9A8</accession>
<comment type="subcellular location">
    <subcellularLocation>
        <location evidence="1">Cytoplasm</location>
    </subcellularLocation>
</comment>
<dbReference type="GO" id="GO:0003779">
    <property type="term" value="F:actin binding"/>
    <property type="evidence" value="ECO:0007669"/>
    <property type="project" value="TreeGrafter"/>
</dbReference>
<keyword evidence="2" id="KW-0963">Cytoplasm</keyword>
<dbReference type="AlphaFoldDB" id="A0A060W9A8"/>
<evidence type="ECO:0000256" key="2">
    <source>
        <dbReference type="ARBA" id="ARBA00022490"/>
    </source>
</evidence>
<evidence type="ECO:0000256" key="1">
    <source>
        <dbReference type="ARBA" id="ARBA00004496"/>
    </source>
</evidence>
<feature type="compositionally biased region" description="Low complexity" evidence="5">
    <location>
        <begin position="652"/>
        <end position="662"/>
    </location>
</feature>
<evidence type="ECO:0000256" key="4">
    <source>
        <dbReference type="ARBA" id="ARBA00038161"/>
    </source>
</evidence>
<feature type="region of interest" description="Disordered" evidence="5">
    <location>
        <begin position="291"/>
        <end position="491"/>
    </location>
</feature>
<feature type="region of interest" description="Disordered" evidence="5">
    <location>
        <begin position="61"/>
        <end position="217"/>
    </location>
</feature>
<feature type="compositionally biased region" description="Low complexity" evidence="5">
    <location>
        <begin position="180"/>
        <end position="193"/>
    </location>
</feature>
<dbReference type="STRING" id="8022.A0A060W9A8"/>
<dbReference type="GO" id="GO:0030018">
    <property type="term" value="C:Z disc"/>
    <property type="evidence" value="ECO:0007669"/>
    <property type="project" value="TreeGrafter"/>
</dbReference>
<dbReference type="EMBL" id="FR904369">
    <property type="protein sequence ID" value="CDQ61145.1"/>
    <property type="molecule type" value="Genomic_DNA"/>
</dbReference>
<gene>
    <name evidence="6" type="ORF">GSONMT00064572001</name>
</gene>
<organism evidence="6 7">
    <name type="scientific">Oncorhynchus mykiss</name>
    <name type="common">Rainbow trout</name>
    <name type="synonym">Salmo gairdneri</name>
    <dbReference type="NCBI Taxonomy" id="8022"/>
    <lineage>
        <taxon>Eukaryota</taxon>
        <taxon>Metazoa</taxon>
        <taxon>Chordata</taxon>
        <taxon>Craniata</taxon>
        <taxon>Vertebrata</taxon>
        <taxon>Euteleostomi</taxon>
        <taxon>Actinopterygii</taxon>
        <taxon>Neopterygii</taxon>
        <taxon>Teleostei</taxon>
        <taxon>Protacanthopterygii</taxon>
        <taxon>Salmoniformes</taxon>
        <taxon>Salmonidae</taxon>
        <taxon>Salmoninae</taxon>
        <taxon>Oncorhynchus</taxon>
    </lineage>
</organism>
<evidence type="ECO:0000313" key="7">
    <source>
        <dbReference type="Proteomes" id="UP000193380"/>
    </source>
</evidence>
<evidence type="ECO:0000256" key="5">
    <source>
        <dbReference type="SAM" id="MobiDB-lite"/>
    </source>
</evidence>
<dbReference type="PANTHER" id="PTHR24217:SF14">
    <property type="entry name" value="SYNAPTOPODIN 2-LIKE A"/>
    <property type="match status" value="1"/>
</dbReference>
<comment type="similarity">
    <text evidence="4">Belongs to the synaptopodin family.</text>
</comment>
<feature type="region of interest" description="Disordered" evidence="5">
    <location>
        <begin position="935"/>
        <end position="963"/>
    </location>
</feature>
<feature type="region of interest" description="Disordered" evidence="5">
    <location>
        <begin position="545"/>
        <end position="751"/>
    </location>
</feature>
<evidence type="ECO:0008006" key="8">
    <source>
        <dbReference type="Google" id="ProtNLM"/>
    </source>
</evidence>
<feature type="compositionally biased region" description="Basic and acidic residues" evidence="5">
    <location>
        <begin position="953"/>
        <end position="963"/>
    </location>
</feature>
<dbReference type="Proteomes" id="UP000193380">
    <property type="component" value="Unassembled WGS sequence"/>
</dbReference>
<feature type="compositionally biased region" description="Low complexity" evidence="5">
    <location>
        <begin position="425"/>
        <end position="450"/>
    </location>
</feature>
<feature type="compositionally biased region" description="Low complexity" evidence="5">
    <location>
        <begin position="551"/>
        <end position="570"/>
    </location>
</feature>
<evidence type="ECO:0000256" key="3">
    <source>
        <dbReference type="ARBA" id="ARBA00022553"/>
    </source>
</evidence>
<dbReference type="GO" id="GO:0032233">
    <property type="term" value="P:positive regulation of actin filament bundle assembly"/>
    <property type="evidence" value="ECO:0007669"/>
    <property type="project" value="TreeGrafter"/>
</dbReference>
<keyword evidence="3" id="KW-0597">Phosphoprotein</keyword>
<proteinExistence type="inferred from homology"/>
<reference evidence="6" key="2">
    <citation type="submission" date="2014-03" db="EMBL/GenBank/DDBJ databases">
        <authorList>
            <person name="Genoscope - CEA"/>
        </authorList>
    </citation>
    <scope>NUCLEOTIDE SEQUENCE</scope>
</reference>